<evidence type="ECO:0000313" key="4">
    <source>
        <dbReference type="Proteomes" id="UP000533905"/>
    </source>
</evidence>
<protein>
    <submittedName>
        <fullName evidence="3">DUF4124 domain-containing protein</fullName>
    </submittedName>
</protein>
<dbReference type="Proteomes" id="UP000533905">
    <property type="component" value="Unassembled WGS sequence"/>
</dbReference>
<keyword evidence="1" id="KW-0732">Signal</keyword>
<feature type="signal peptide" evidence="1">
    <location>
        <begin position="1"/>
        <end position="19"/>
    </location>
</feature>
<accession>A0A7Y2K2M8</accession>
<name>A0A7Y2K2M8_9BURK</name>
<proteinExistence type="predicted"/>
<dbReference type="InterPro" id="IPR025392">
    <property type="entry name" value="DUF4124"/>
</dbReference>
<dbReference type="RefSeq" id="WP_171088084.1">
    <property type="nucleotide sequence ID" value="NZ_JABAIV010000010.1"/>
</dbReference>
<dbReference type="EMBL" id="JABAIV010000010">
    <property type="protein sequence ID" value="NNG25431.1"/>
    <property type="molecule type" value="Genomic_DNA"/>
</dbReference>
<organism evidence="3 4">
    <name type="scientific">Telluria aromaticivorans</name>
    <dbReference type="NCBI Taxonomy" id="2725995"/>
    <lineage>
        <taxon>Bacteria</taxon>
        <taxon>Pseudomonadati</taxon>
        <taxon>Pseudomonadota</taxon>
        <taxon>Betaproteobacteria</taxon>
        <taxon>Burkholderiales</taxon>
        <taxon>Oxalobacteraceae</taxon>
        <taxon>Telluria group</taxon>
        <taxon>Telluria</taxon>
    </lineage>
</organism>
<gene>
    <name evidence="3" type="ORF">HGB41_20815</name>
</gene>
<evidence type="ECO:0000259" key="2">
    <source>
        <dbReference type="Pfam" id="PF13511"/>
    </source>
</evidence>
<feature type="domain" description="DUF4124" evidence="2">
    <location>
        <begin position="11"/>
        <end position="60"/>
    </location>
</feature>
<evidence type="ECO:0000313" key="3">
    <source>
        <dbReference type="EMBL" id="NNG25431.1"/>
    </source>
</evidence>
<evidence type="ECO:0000256" key="1">
    <source>
        <dbReference type="SAM" id="SignalP"/>
    </source>
</evidence>
<dbReference type="AlphaFoldDB" id="A0A7Y2K2M8"/>
<comment type="caution">
    <text evidence="3">The sequence shown here is derived from an EMBL/GenBank/DDBJ whole genome shotgun (WGS) entry which is preliminary data.</text>
</comment>
<reference evidence="3 4" key="1">
    <citation type="submission" date="2020-04" db="EMBL/GenBank/DDBJ databases">
        <title>Massilia sp. nov., a cold adapted bacteria isolated from Arctic soil.</title>
        <authorList>
            <person name="Son J."/>
            <person name="Ka J.-O."/>
        </authorList>
    </citation>
    <scope>NUCLEOTIDE SEQUENCE [LARGE SCALE GENOMIC DNA]</scope>
    <source>
        <strain evidence="3 4">ML15P13</strain>
    </source>
</reference>
<sequence>MLKHISMGVICLLAGAASAATIYKCTEGGKVSYNDRPCGATAVVLAAPSAPGDPAATAEAVERIARERALLQGIEKERAARAEQQAGEAERSQRAAALERRRCDKLRLQRKWADEDIARAGRDEAERARLKARRQGEALAVECPA</sequence>
<dbReference type="Pfam" id="PF13511">
    <property type="entry name" value="DUF4124"/>
    <property type="match status" value="1"/>
</dbReference>
<feature type="chain" id="PRO_5031368188" evidence="1">
    <location>
        <begin position="20"/>
        <end position="145"/>
    </location>
</feature>
<keyword evidence="4" id="KW-1185">Reference proteome</keyword>